<gene>
    <name evidence="7" type="ORF">LZC95_29040</name>
</gene>
<dbReference type="SUPFAM" id="SSF53383">
    <property type="entry name" value="PLP-dependent transferases"/>
    <property type="match status" value="1"/>
</dbReference>
<dbReference type="InterPro" id="IPR004839">
    <property type="entry name" value="Aminotransferase_I/II_large"/>
</dbReference>
<dbReference type="Pfam" id="PF00155">
    <property type="entry name" value="Aminotran_1_2"/>
    <property type="match status" value="1"/>
</dbReference>
<dbReference type="InterPro" id="IPR015421">
    <property type="entry name" value="PyrdxlP-dep_Trfase_major"/>
</dbReference>
<keyword evidence="5" id="KW-0804">Transcription</keyword>
<keyword evidence="3" id="KW-0805">Transcription regulation</keyword>
<dbReference type="PANTHER" id="PTHR46577">
    <property type="entry name" value="HTH-TYPE TRANSCRIPTIONAL REGULATORY PROTEIN GABR"/>
    <property type="match status" value="1"/>
</dbReference>
<organism evidence="7 8">
    <name type="scientific">Pendulispora brunnea</name>
    <dbReference type="NCBI Taxonomy" id="2905690"/>
    <lineage>
        <taxon>Bacteria</taxon>
        <taxon>Pseudomonadati</taxon>
        <taxon>Myxococcota</taxon>
        <taxon>Myxococcia</taxon>
        <taxon>Myxococcales</taxon>
        <taxon>Sorangiineae</taxon>
        <taxon>Pendulisporaceae</taxon>
        <taxon>Pendulispora</taxon>
    </lineage>
</organism>
<evidence type="ECO:0000256" key="4">
    <source>
        <dbReference type="ARBA" id="ARBA00023125"/>
    </source>
</evidence>
<dbReference type="InterPro" id="IPR051446">
    <property type="entry name" value="HTH_trans_reg/aminotransferase"/>
</dbReference>
<reference evidence="7 8" key="1">
    <citation type="submission" date="2021-12" db="EMBL/GenBank/DDBJ databases">
        <title>Discovery of the Pendulisporaceae a myxobacterial family with distinct sporulation behavior and unique specialized metabolism.</title>
        <authorList>
            <person name="Garcia R."/>
            <person name="Popoff A."/>
            <person name="Bader C.D."/>
            <person name="Loehr J."/>
            <person name="Walesch S."/>
            <person name="Walt C."/>
            <person name="Boldt J."/>
            <person name="Bunk B."/>
            <person name="Haeckl F.J.F.P.J."/>
            <person name="Gunesch A.P."/>
            <person name="Birkelbach J."/>
            <person name="Nuebel U."/>
            <person name="Pietschmann T."/>
            <person name="Bach T."/>
            <person name="Mueller R."/>
        </authorList>
    </citation>
    <scope>NUCLEOTIDE SEQUENCE [LARGE SCALE GENOMIC DNA]</scope>
    <source>
        <strain evidence="7 8">MSr12523</strain>
    </source>
</reference>
<dbReference type="SUPFAM" id="SSF46785">
    <property type="entry name" value="Winged helix' DNA-binding domain"/>
    <property type="match status" value="1"/>
</dbReference>
<keyword evidence="8" id="KW-1185">Reference proteome</keyword>
<dbReference type="SMART" id="SM00345">
    <property type="entry name" value="HTH_GNTR"/>
    <property type="match status" value="1"/>
</dbReference>
<evidence type="ECO:0000313" key="7">
    <source>
        <dbReference type="EMBL" id="WXA90490.1"/>
    </source>
</evidence>
<evidence type="ECO:0000256" key="1">
    <source>
        <dbReference type="ARBA" id="ARBA00005384"/>
    </source>
</evidence>
<proteinExistence type="inferred from homology"/>
<dbReference type="PROSITE" id="PS50949">
    <property type="entry name" value="HTH_GNTR"/>
    <property type="match status" value="1"/>
</dbReference>
<dbReference type="CDD" id="cd07377">
    <property type="entry name" value="WHTH_GntR"/>
    <property type="match status" value="1"/>
</dbReference>
<dbReference type="InterPro" id="IPR036388">
    <property type="entry name" value="WH-like_DNA-bd_sf"/>
</dbReference>
<accession>A0ABZ2JYY2</accession>
<keyword evidence="2" id="KW-0663">Pyridoxal phosphate</keyword>
<dbReference type="Pfam" id="PF00392">
    <property type="entry name" value="GntR"/>
    <property type="match status" value="1"/>
</dbReference>
<evidence type="ECO:0000313" key="8">
    <source>
        <dbReference type="Proteomes" id="UP001379533"/>
    </source>
</evidence>
<dbReference type="RefSeq" id="WP_394841103.1">
    <property type="nucleotide sequence ID" value="NZ_CP089982.1"/>
</dbReference>
<dbReference type="EMBL" id="CP089982">
    <property type="protein sequence ID" value="WXA90490.1"/>
    <property type="molecule type" value="Genomic_DNA"/>
</dbReference>
<dbReference type="Gene3D" id="3.40.640.10">
    <property type="entry name" value="Type I PLP-dependent aspartate aminotransferase-like (Major domain)"/>
    <property type="match status" value="1"/>
</dbReference>
<dbReference type="CDD" id="cd00609">
    <property type="entry name" value="AAT_like"/>
    <property type="match status" value="1"/>
</dbReference>
<dbReference type="GO" id="GO:0008483">
    <property type="term" value="F:transaminase activity"/>
    <property type="evidence" value="ECO:0007669"/>
    <property type="project" value="UniProtKB-KW"/>
</dbReference>
<keyword evidence="7" id="KW-0032">Aminotransferase</keyword>
<dbReference type="InterPro" id="IPR000524">
    <property type="entry name" value="Tscrpt_reg_HTH_GntR"/>
</dbReference>
<dbReference type="InterPro" id="IPR015424">
    <property type="entry name" value="PyrdxlP-dep_Trfase"/>
</dbReference>
<keyword evidence="4" id="KW-0238">DNA-binding</keyword>
<dbReference type="Proteomes" id="UP001379533">
    <property type="component" value="Chromosome"/>
</dbReference>
<evidence type="ECO:0000259" key="6">
    <source>
        <dbReference type="PROSITE" id="PS50949"/>
    </source>
</evidence>
<keyword evidence="7" id="KW-0808">Transferase</keyword>
<dbReference type="Gene3D" id="1.10.10.10">
    <property type="entry name" value="Winged helix-like DNA-binding domain superfamily/Winged helix DNA-binding domain"/>
    <property type="match status" value="1"/>
</dbReference>
<feature type="domain" description="HTH gntR-type" evidence="6">
    <location>
        <begin position="37"/>
        <end position="105"/>
    </location>
</feature>
<evidence type="ECO:0000256" key="2">
    <source>
        <dbReference type="ARBA" id="ARBA00022898"/>
    </source>
</evidence>
<evidence type="ECO:0000256" key="5">
    <source>
        <dbReference type="ARBA" id="ARBA00023163"/>
    </source>
</evidence>
<name>A0ABZ2JYY2_9BACT</name>
<evidence type="ECO:0000256" key="3">
    <source>
        <dbReference type="ARBA" id="ARBA00023015"/>
    </source>
</evidence>
<dbReference type="PANTHER" id="PTHR46577:SF1">
    <property type="entry name" value="HTH-TYPE TRANSCRIPTIONAL REGULATORY PROTEIN GABR"/>
    <property type="match status" value="1"/>
</dbReference>
<protein>
    <submittedName>
        <fullName evidence="7">PLP-dependent aminotransferase family protein</fullName>
    </submittedName>
</protein>
<dbReference type="InterPro" id="IPR036390">
    <property type="entry name" value="WH_DNA-bd_sf"/>
</dbReference>
<sequence length="492" mass="53629">MVYRLLAYLETGILAMAISAPFAMTTLHLPIDRASGIPIYRQIYDGLRQAILDGVLRPRQKVPSTRALAEQLDVSRLPVLTAYEQLLHECYLEGRIGSGTFVSAALPDHMLRSPDAAYRHPRPLPAARDYGGLGPFRTSLPALDQFPQALWARLVARHAHAMTRAQMAYGDPAGVVALRDAIAEHLRAARGVRCEAEQVLVVPGSQAALRVAAAVLLARGDGVAVEEPGYPGARAALTAGGARAIPVPVDEEGLRVSALRTRGRVRAAYVTPSHQYPLGTSMTAARRLELLDWASRQKAWILEDDYDSDYRYVSRPLGALQGMDAHARVIYIGSFSKVLFPALRIGYVVVPPALLPRFADARASLDLFSPTLYQLALAEFLREGHFARHVRRMRGVYLKRRDALLTGLARHCSGRLFVHNADAGLHVTVLLAAGMNDGDVVARMAARGLTATELSACYAGRTRRQGLLLGFGGSTERRLLEATRILGETLSQ</sequence>
<comment type="similarity">
    <text evidence="1">In the C-terminal section; belongs to the class-I pyridoxal-phosphate-dependent aminotransferase family.</text>
</comment>